<keyword evidence="3" id="KW-1185">Reference proteome</keyword>
<dbReference type="PROSITE" id="PS50234">
    <property type="entry name" value="VWFA"/>
    <property type="match status" value="1"/>
</dbReference>
<dbReference type="PANTHER" id="PTHR10166">
    <property type="entry name" value="VOLTAGE-DEPENDENT CALCIUM CHANNEL SUBUNIT ALPHA-2/DELTA-RELATED"/>
    <property type="match status" value="1"/>
</dbReference>
<evidence type="ECO:0000313" key="3">
    <source>
        <dbReference type="Proteomes" id="UP000828390"/>
    </source>
</evidence>
<dbReference type="SMART" id="SM00327">
    <property type="entry name" value="VWA"/>
    <property type="match status" value="1"/>
</dbReference>
<feature type="non-terminal residue" evidence="2">
    <location>
        <position position="1"/>
    </location>
</feature>
<dbReference type="Gene3D" id="3.40.50.410">
    <property type="entry name" value="von Willebrand factor, type A domain"/>
    <property type="match status" value="1"/>
</dbReference>
<reference evidence="2" key="2">
    <citation type="submission" date="2020-11" db="EMBL/GenBank/DDBJ databases">
        <authorList>
            <person name="McCartney M.A."/>
            <person name="Auch B."/>
            <person name="Kono T."/>
            <person name="Mallez S."/>
            <person name="Becker A."/>
            <person name="Gohl D.M."/>
            <person name="Silverstein K.A.T."/>
            <person name="Koren S."/>
            <person name="Bechman K.B."/>
            <person name="Herman A."/>
            <person name="Abrahante J.E."/>
            <person name="Garbe J."/>
        </authorList>
    </citation>
    <scope>NUCLEOTIDE SEQUENCE</scope>
    <source>
        <strain evidence="2">Duluth1</strain>
        <tissue evidence="2">Whole animal</tissue>
    </source>
</reference>
<dbReference type="EMBL" id="JAIWYP010000001">
    <property type="protein sequence ID" value="KAH3880377.1"/>
    <property type="molecule type" value="Genomic_DNA"/>
</dbReference>
<dbReference type="InterPro" id="IPR002035">
    <property type="entry name" value="VWF_A"/>
</dbReference>
<dbReference type="Proteomes" id="UP000828390">
    <property type="component" value="Unassembled WGS sequence"/>
</dbReference>
<dbReference type="InterPro" id="IPR036465">
    <property type="entry name" value="vWFA_dom_sf"/>
</dbReference>
<gene>
    <name evidence="2" type="ORF">DPMN_004291</name>
</gene>
<dbReference type="Gene3D" id="3.30.450.20">
    <property type="entry name" value="PAS domain"/>
    <property type="match status" value="1"/>
</dbReference>
<dbReference type="AlphaFoldDB" id="A0A9D4MSE2"/>
<dbReference type="Pfam" id="PF00092">
    <property type="entry name" value="VWA"/>
    <property type="match status" value="1"/>
</dbReference>
<proteinExistence type="predicted"/>
<dbReference type="FunFam" id="3.40.50.410:FF:000007">
    <property type="entry name" value="Calcium voltage-gated channel auxiliary subunit alpha2delta 3"/>
    <property type="match status" value="1"/>
</dbReference>
<dbReference type="PANTHER" id="PTHR10166:SF37">
    <property type="entry name" value="STOLID, ISOFORM H"/>
    <property type="match status" value="1"/>
</dbReference>
<name>A0A9D4MSE2_DREPO</name>
<protein>
    <recommendedName>
        <fullName evidence="1">VWFA domain-containing protein</fullName>
    </recommendedName>
</protein>
<evidence type="ECO:0000259" key="1">
    <source>
        <dbReference type="PROSITE" id="PS50234"/>
    </source>
</evidence>
<evidence type="ECO:0000313" key="2">
    <source>
        <dbReference type="EMBL" id="KAH3880377.1"/>
    </source>
</evidence>
<dbReference type="GO" id="GO:0005891">
    <property type="term" value="C:voltage-gated calcium channel complex"/>
    <property type="evidence" value="ECO:0007669"/>
    <property type="project" value="TreeGrafter"/>
</dbReference>
<accession>A0A9D4MSE2</accession>
<dbReference type="InterPro" id="IPR013680">
    <property type="entry name" value="VDCC_a2/dsu"/>
</dbReference>
<organism evidence="2 3">
    <name type="scientific">Dreissena polymorpha</name>
    <name type="common">Zebra mussel</name>
    <name type="synonym">Mytilus polymorpha</name>
    <dbReference type="NCBI Taxonomy" id="45954"/>
    <lineage>
        <taxon>Eukaryota</taxon>
        <taxon>Metazoa</taxon>
        <taxon>Spiralia</taxon>
        <taxon>Lophotrochozoa</taxon>
        <taxon>Mollusca</taxon>
        <taxon>Bivalvia</taxon>
        <taxon>Autobranchia</taxon>
        <taxon>Heteroconchia</taxon>
        <taxon>Euheterodonta</taxon>
        <taxon>Imparidentia</taxon>
        <taxon>Neoheterodontei</taxon>
        <taxon>Myida</taxon>
        <taxon>Dreissenoidea</taxon>
        <taxon>Dreissenidae</taxon>
        <taxon>Dreissena</taxon>
    </lineage>
</organism>
<feature type="domain" description="VWFA" evidence="1">
    <location>
        <begin position="32"/>
        <end position="220"/>
    </location>
</feature>
<dbReference type="InterPro" id="IPR051173">
    <property type="entry name" value="Ca_channel_alpha-2/delta"/>
</dbReference>
<sequence>LKWPTNNAELGIDTFDCRVRSWYLMAATCPKNVIILLDVSGSMQGQLMQIAKSTVKHILNTLDDDDYFNLILFSNTVRYIDGCFNQTMMRANIMNKEAVLDLVEEHKETKEKANFGLAFEEAFLLLKHVFREESERAYPNDLCNKAILLITDGVPEHYSNVFEKYNWPSKPTRVFTFLLGHEVGDTREVRWMACANNGYYSHIHSLADVQENVQNYIKVLSRPMVINRFHNLVFSSLYQDHMSHLNKDTGLQFMTSVAIPVFDTKNETHGEGNLLGVMGTDIPVSSFKDLAPSSKLGANGFAFMINENGYVLLHPDFKPSWKTSKLKANTMNPFYRNIDLTDVFNPDNKDQFKDIIDEMLSSTTAMGSFENINLWSHTDNMKRMVKRSYQIHYKRVLGANFSIGIALPATSLVNVTVGGFLPSRIIEDLEKCFEEPDVEIAPWRYCRDLDASLQGKELKTALLEEWRKNNTLCKKELFTNLVHDCYHINNISKRWGHFGDAVEKRNVTTVQSDALEPDKLNLTSFGVKLLFFATRNGLTKYRSSSTDATGFITNNTDTLDAVYYRRAMEGVEMLEGQPRYRYTYSVLLNRAFSNVSTMVTIVAPVARAENNMRSRLSVAGVVGMQMKYEALSARFLQETSYGPVNCATNGFKCYLVDNQGYIVVSKTPKDQVGKFFGDVENSVMLQLLINGVFYGHEFTDYQALCDIKESQTESNAASMLLNPIKSLIRGIVLLFTEFVIMISEFSLSSIINNIRGGKYDYH</sequence>
<reference evidence="2" key="1">
    <citation type="journal article" date="2019" name="bioRxiv">
        <title>The Genome of the Zebra Mussel, Dreissena polymorpha: A Resource for Invasive Species Research.</title>
        <authorList>
            <person name="McCartney M.A."/>
            <person name="Auch B."/>
            <person name="Kono T."/>
            <person name="Mallez S."/>
            <person name="Zhang Y."/>
            <person name="Obille A."/>
            <person name="Becker A."/>
            <person name="Abrahante J.E."/>
            <person name="Garbe J."/>
            <person name="Badalamenti J.P."/>
            <person name="Herman A."/>
            <person name="Mangelson H."/>
            <person name="Liachko I."/>
            <person name="Sullivan S."/>
            <person name="Sone E.D."/>
            <person name="Koren S."/>
            <person name="Silverstein K.A.T."/>
            <person name="Beckman K.B."/>
            <person name="Gohl D.M."/>
        </authorList>
    </citation>
    <scope>NUCLEOTIDE SEQUENCE</scope>
    <source>
        <strain evidence="2">Duluth1</strain>
        <tissue evidence="2">Whole animal</tissue>
    </source>
</reference>
<dbReference type="Pfam" id="PF08473">
    <property type="entry name" value="VGCC_alpha2"/>
    <property type="match status" value="1"/>
</dbReference>
<comment type="caution">
    <text evidence="2">The sequence shown here is derived from an EMBL/GenBank/DDBJ whole genome shotgun (WGS) entry which is preliminary data.</text>
</comment>
<dbReference type="SUPFAM" id="SSF53300">
    <property type="entry name" value="vWA-like"/>
    <property type="match status" value="1"/>
</dbReference>
<dbReference type="GO" id="GO:0005245">
    <property type="term" value="F:voltage-gated calcium channel activity"/>
    <property type="evidence" value="ECO:0007669"/>
    <property type="project" value="TreeGrafter"/>
</dbReference>